<sequence>MVPTHDQGSQAYVGYLTRQLAHVARADVPCVLTVRNRSPRLVEALWVNYDDRVWPDRAGDEEPYTTIPPGYAWTVDTYELLQLVDVAGMELELDAGAAGDEASGGAGPGGRPGATAGGRRRRGALRPDGEQSPTQTSGVSAKQAQQQQQAGGAGGGGRTQPAVDAEEAGAGRPDVSRAQAAQPDAGTGTGAGPPERTGRAGGFDGLGHPASQYVRARLQSVAVLPASEQAVVVLGLEGYTHPLSLLVGVPEARNIVNAAGEGAGAARGRRPALMATWADTLQEDNDGVGQKRAGNEWAVGATLERVVITRQVGGVFYSRIVLSQPAAAAAAASIARASPATEPPHTGGGAAPLRLPWQTPAPPGAPSASAPDSGSGGGPSSSSSSSSSSTLVSVDSRPSNALALALEAGVDVYVAVPLAELVQQQYADVERDLPDLLLPPPDERSLAGGMWQAPSA</sequence>
<organism evidence="5 6">
    <name type="scientific">Gonium pectorale</name>
    <name type="common">Green alga</name>
    <dbReference type="NCBI Taxonomy" id="33097"/>
    <lineage>
        <taxon>Eukaryota</taxon>
        <taxon>Viridiplantae</taxon>
        <taxon>Chlorophyta</taxon>
        <taxon>core chlorophytes</taxon>
        <taxon>Chlorophyceae</taxon>
        <taxon>CS clade</taxon>
        <taxon>Chlamydomonadales</taxon>
        <taxon>Volvocaceae</taxon>
        <taxon>Gonium</taxon>
    </lineage>
</organism>
<evidence type="ECO:0000313" key="6">
    <source>
        <dbReference type="Proteomes" id="UP000075714"/>
    </source>
</evidence>
<feature type="domain" description="BFN" evidence="4">
    <location>
        <begin position="213"/>
        <end position="426"/>
    </location>
</feature>
<dbReference type="AlphaFoldDB" id="A0A150GRF4"/>
<feature type="region of interest" description="Disordered" evidence="3">
    <location>
        <begin position="98"/>
        <end position="206"/>
    </location>
</feature>
<dbReference type="SUPFAM" id="SSF49468">
    <property type="entry name" value="VHL"/>
    <property type="match status" value="1"/>
</dbReference>
<feature type="region of interest" description="Disordered" evidence="3">
    <location>
        <begin position="437"/>
        <end position="456"/>
    </location>
</feature>
<name>A0A150GRF4_GONPE</name>
<evidence type="ECO:0000313" key="5">
    <source>
        <dbReference type="EMBL" id="KXZ52387.1"/>
    </source>
</evidence>
<dbReference type="InterPro" id="IPR036104">
    <property type="entry name" value="BFN_sf"/>
</dbReference>
<dbReference type="EMBL" id="LSYV01000010">
    <property type="protein sequence ID" value="KXZ52387.1"/>
    <property type="molecule type" value="Genomic_DNA"/>
</dbReference>
<feature type="compositionally biased region" description="Low complexity" evidence="3">
    <location>
        <begin position="380"/>
        <end position="389"/>
    </location>
</feature>
<dbReference type="GO" id="GO:0004518">
    <property type="term" value="F:nuclease activity"/>
    <property type="evidence" value="ECO:0007669"/>
    <property type="project" value="InterPro"/>
</dbReference>
<dbReference type="Proteomes" id="UP000075714">
    <property type="component" value="Unassembled WGS sequence"/>
</dbReference>
<feature type="compositionally biased region" description="Polar residues" evidence="3">
    <location>
        <begin position="131"/>
        <end position="142"/>
    </location>
</feature>
<comment type="similarity">
    <text evidence="1">Belongs to the bifunctional nuclease family.</text>
</comment>
<dbReference type="SUPFAM" id="SSF103256">
    <property type="entry name" value="Hypothetical protein TM0160"/>
    <property type="match status" value="1"/>
</dbReference>
<dbReference type="Gene3D" id="3.10.690.10">
    <property type="entry name" value="Bifunctional nuclease domain"/>
    <property type="match status" value="1"/>
</dbReference>
<feature type="region of interest" description="Disordered" evidence="3">
    <location>
        <begin position="338"/>
        <end position="393"/>
    </location>
</feature>
<evidence type="ECO:0000256" key="2">
    <source>
        <dbReference type="ARBA" id="ARBA00025428"/>
    </source>
</evidence>
<dbReference type="STRING" id="33097.A0A150GRF4"/>
<dbReference type="InterPro" id="IPR036208">
    <property type="entry name" value="VHL_sf"/>
</dbReference>
<comment type="caution">
    <text evidence="5">The sequence shown here is derived from an EMBL/GenBank/DDBJ whole genome shotgun (WGS) entry which is preliminary data.</text>
</comment>
<evidence type="ECO:0000256" key="1">
    <source>
        <dbReference type="ARBA" id="ARBA00009095"/>
    </source>
</evidence>
<reference evidence="6" key="1">
    <citation type="journal article" date="2016" name="Nat. Commun.">
        <title>The Gonium pectorale genome demonstrates co-option of cell cycle regulation during the evolution of multicellularity.</title>
        <authorList>
            <person name="Hanschen E.R."/>
            <person name="Marriage T.N."/>
            <person name="Ferris P.J."/>
            <person name="Hamaji T."/>
            <person name="Toyoda A."/>
            <person name="Fujiyama A."/>
            <person name="Neme R."/>
            <person name="Noguchi H."/>
            <person name="Minakuchi Y."/>
            <person name="Suzuki M."/>
            <person name="Kawai-Toyooka H."/>
            <person name="Smith D.R."/>
            <person name="Sparks H."/>
            <person name="Anderson J."/>
            <person name="Bakaric R."/>
            <person name="Luria V."/>
            <person name="Karger A."/>
            <person name="Kirschner M.W."/>
            <person name="Durand P.M."/>
            <person name="Michod R.E."/>
            <person name="Nozaki H."/>
            <person name="Olson B.J."/>
        </authorList>
    </citation>
    <scope>NUCLEOTIDE SEQUENCE [LARGE SCALE GENOMIC DNA]</scope>
    <source>
        <strain evidence="6">NIES-2863</strain>
    </source>
</reference>
<dbReference type="PROSITE" id="PS51658">
    <property type="entry name" value="BFN"/>
    <property type="match status" value="1"/>
</dbReference>
<proteinExistence type="inferred from homology"/>
<gene>
    <name evidence="5" type="ORF">GPECTOR_9g431</name>
</gene>
<keyword evidence="6" id="KW-1185">Reference proteome</keyword>
<dbReference type="InterPro" id="IPR003729">
    <property type="entry name" value="Bi_nuclease_dom"/>
</dbReference>
<evidence type="ECO:0000259" key="4">
    <source>
        <dbReference type="PROSITE" id="PS51658"/>
    </source>
</evidence>
<accession>A0A150GRF4</accession>
<comment type="function">
    <text evidence="2">Bifunctional nuclease with both RNase and DNase activities. Involved in basal defense response. Participates in abscisic acid-derived callose deposition following infection by a necrotrophic pathogen.</text>
</comment>
<evidence type="ECO:0000256" key="3">
    <source>
        <dbReference type="SAM" id="MobiDB-lite"/>
    </source>
</evidence>
<feature type="compositionally biased region" description="Gly residues" evidence="3">
    <location>
        <begin position="102"/>
        <end position="116"/>
    </location>
</feature>
<protein>
    <recommendedName>
        <fullName evidence="4">BFN domain-containing protein</fullName>
    </recommendedName>
</protein>
<dbReference type="OrthoDB" id="413400at2759"/>